<protein>
    <submittedName>
        <fullName evidence="1">Uncharacterized protein</fullName>
    </submittedName>
</protein>
<sequence>MKNKLQLVFLCLFLISISCTTEDPIEDIESNEKMSTEINTQQELNSQIQVVDSIIPLNEEDFPKIAENSQAMVASSTWDELYQLDGVKFFLRTQDSYLGKNSLQTHGPGAEITFEPNSDSSPAQLFYLEFLPASSGIQYLLYSYQENKPIGIGAYASDPDTKVLYTSSSANPSSYFGFSWDFISSNGKGYKIENRDIIFQGSSGSFWDIYYGVITNSQGNVTLSKDNNTFYQKFNIIPDDEFTILDMDMDIDNAQIVSSEPTVLSQKSIENPSDNTGSRTITFTETQQDQYNFKESSSVSYQYTANVSAGFSLFKVIEANTSFTVTTGNSTTLEYGNSSTKTITLSDSYTIAVPPHTRSLCSFRAMKHSVRVPYTATLKGLEHQSLVTITGFFEAVDYTTSTLRVDNYPLNSISQQSQSSTPTNTIYIEADN</sequence>
<dbReference type="Proteomes" id="UP000356253">
    <property type="component" value="Unassembled WGS sequence"/>
</dbReference>
<evidence type="ECO:0000313" key="2">
    <source>
        <dbReference type="Proteomes" id="UP000356253"/>
    </source>
</evidence>
<proteinExistence type="predicted"/>
<comment type="caution">
    <text evidence="1">The sequence shown here is derived from an EMBL/GenBank/DDBJ whole genome shotgun (WGS) entry which is preliminary data.</text>
</comment>
<accession>A0AC61Y9V1</accession>
<dbReference type="EMBL" id="CABVMM010000008">
    <property type="protein sequence ID" value="VVV00913.1"/>
    <property type="molecule type" value="Genomic_DNA"/>
</dbReference>
<keyword evidence="2" id="KW-1185">Reference proteome</keyword>
<gene>
    <name evidence="1" type="ORF">FVB9532_02189</name>
</gene>
<reference evidence="1" key="1">
    <citation type="submission" date="2019-09" db="EMBL/GenBank/DDBJ databases">
        <authorList>
            <person name="Rodrigo-Torres L."/>
            <person name="Arahal R. D."/>
            <person name="Lucena T."/>
        </authorList>
    </citation>
    <scope>NUCLEOTIDE SEQUENCE</scope>
    <source>
        <strain evidence="1">ISS653</strain>
    </source>
</reference>
<name>A0AC61Y9V1_9FLAO</name>
<evidence type="ECO:0000313" key="1">
    <source>
        <dbReference type="EMBL" id="VVV00913.1"/>
    </source>
</evidence>
<organism evidence="1 2">
    <name type="scientific">Mesonia oceanica</name>
    <dbReference type="NCBI Taxonomy" id="2687242"/>
    <lineage>
        <taxon>Bacteria</taxon>
        <taxon>Pseudomonadati</taxon>
        <taxon>Bacteroidota</taxon>
        <taxon>Flavobacteriia</taxon>
        <taxon>Flavobacteriales</taxon>
        <taxon>Flavobacteriaceae</taxon>
        <taxon>Mesonia</taxon>
    </lineage>
</organism>